<dbReference type="AlphaFoldDB" id="A0A239A312"/>
<name>A0A239A312_9BACT</name>
<evidence type="ECO:0000256" key="4">
    <source>
        <dbReference type="SAM" id="SignalP"/>
    </source>
</evidence>
<dbReference type="RefSeq" id="WP_089273804.1">
    <property type="nucleotide sequence ID" value="NZ_FZOC01000003.1"/>
</dbReference>
<sequence length="238" mass="24617">MKRLALALLFVLCAAALVRAETLTVASGAGYKRLVTDLATAYEAKSGKKLELIFGNMGQVIAQAKASGKVSMIIGEQSFLKKSGVPLASFTELGKGALVVAWPKGKSMSGLGDLAKPEVKRVAMPDAAKAIYGVAGMEALERAGLSDAIKGKLLVVATVPQVMTYVVSGEVDAGLANLTDVQGQSDKIGGYFVVDRSQYSPISIGAGVLAGQESAEVAAFVAFLNSAKGRELARKHGL</sequence>
<comment type="similarity">
    <text evidence="1">Belongs to the bacterial solute-binding protein ModA family.</text>
</comment>
<evidence type="ECO:0000256" key="1">
    <source>
        <dbReference type="ARBA" id="ARBA00009175"/>
    </source>
</evidence>
<dbReference type="Proteomes" id="UP000198324">
    <property type="component" value="Unassembled WGS sequence"/>
</dbReference>
<keyword evidence="3 4" id="KW-0732">Signal</keyword>
<accession>A0A239A312</accession>
<keyword evidence="6" id="KW-1185">Reference proteome</keyword>
<dbReference type="EMBL" id="FZOC01000003">
    <property type="protein sequence ID" value="SNR89293.1"/>
    <property type="molecule type" value="Genomic_DNA"/>
</dbReference>
<organism evidence="5 6">
    <name type="scientific">Humidesulfovibrio mexicanus</name>
    <dbReference type="NCBI Taxonomy" id="147047"/>
    <lineage>
        <taxon>Bacteria</taxon>
        <taxon>Pseudomonadati</taxon>
        <taxon>Thermodesulfobacteriota</taxon>
        <taxon>Desulfovibrionia</taxon>
        <taxon>Desulfovibrionales</taxon>
        <taxon>Desulfovibrionaceae</taxon>
        <taxon>Humidesulfovibrio</taxon>
    </lineage>
</organism>
<keyword evidence="2" id="KW-0479">Metal-binding</keyword>
<dbReference type="GO" id="GO:0030973">
    <property type="term" value="F:molybdate ion binding"/>
    <property type="evidence" value="ECO:0007669"/>
    <property type="project" value="TreeGrafter"/>
</dbReference>
<dbReference type="GO" id="GO:0015689">
    <property type="term" value="P:molybdate ion transport"/>
    <property type="evidence" value="ECO:0007669"/>
    <property type="project" value="InterPro"/>
</dbReference>
<feature type="signal peptide" evidence="4">
    <location>
        <begin position="1"/>
        <end position="20"/>
    </location>
</feature>
<gene>
    <name evidence="5" type="ORF">SAMN04488503_1756</name>
</gene>
<dbReference type="OrthoDB" id="9785015at2"/>
<dbReference type="NCBIfam" id="TIGR01256">
    <property type="entry name" value="modA"/>
    <property type="match status" value="1"/>
</dbReference>
<proteinExistence type="inferred from homology"/>
<dbReference type="SUPFAM" id="SSF53850">
    <property type="entry name" value="Periplasmic binding protein-like II"/>
    <property type="match status" value="1"/>
</dbReference>
<evidence type="ECO:0000313" key="6">
    <source>
        <dbReference type="Proteomes" id="UP000198324"/>
    </source>
</evidence>
<dbReference type="PANTHER" id="PTHR30632">
    <property type="entry name" value="MOLYBDATE-BINDING PERIPLASMIC PROTEIN"/>
    <property type="match status" value="1"/>
</dbReference>
<evidence type="ECO:0000313" key="5">
    <source>
        <dbReference type="EMBL" id="SNR89293.1"/>
    </source>
</evidence>
<protein>
    <submittedName>
        <fullName evidence="5">Molybdate transport system substrate-binding protein</fullName>
    </submittedName>
</protein>
<evidence type="ECO:0000256" key="2">
    <source>
        <dbReference type="ARBA" id="ARBA00022723"/>
    </source>
</evidence>
<dbReference type="InterPro" id="IPR005950">
    <property type="entry name" value="ModA"/>
</dbReference>
<dbReference type="InterPro" id="IPR050682">
    <property type="entry name" value="ModA/WtpA"/>
</dbReference>
<reference evidence="5 6" key="1">
    <citation type="submission" date="2017-06" db="EMBL/GenBank/DDBJ databases">
        <authorList>
            <person name="Kim H.J."/>
            <person name="Triplett B.A."/>
        </authorList>
    </citation>
    <scope>NUCLEOTIDE SEQUENCE [LARGE SCALE GENOMIC DNA]</scope>
    <source>
        <strain evidence="5 6">DSM 13116</strain>
    </source>
</reference>
<dbReference type="Gene3D" id="3.40.190.10">
    <property type="entry name" value="Periplasmic binding protein-like II"/>
    <property type="match status" value="2"/>
</dbReference>
<dbReference type="GO" id="GO:0046872">
    <property type="term" value="F:metal ion binding"/>
    <property type="evidence" value="ECO:0007669"/>
    <property type="project" value="UniProtKB-KW"/>
</dbReference>
<dbReference type="Pfam" id="PF13531">
    <property type="entry name" value="SBP_bac_11"/>
    <property type="match status" value="1"/>
</dbReference>
<dbReference type="PANTHER" id="PTHR30632:SF14">
    <property type="entry name" value="TUNGSTATE_MOLYBDATE_CHROMATE-BINDING PROTEIN MODA"/>
    <property type="match status" value="1"/>
</dbReference>
<feature type="chain" id="PRO_5012692357" evidence="4">
    <location>
        <begin position="21"/>
        <end position="238"/>
    </location>
</feature>
<evidence type="ECO:0000256" key="3">
    <source>
        <dbReference type="ARBA" id="ARBA00022729"/>
    </source>
</evidence>